<reference evidence="1" key="1">
    <citation type="submission" date="2014-11" db="EMBL/GenBank/DDBJ databases">
        <authorList>
            <person name="Amaro Gonzalez C."/>
        </authorList>
    </citation>
    <scope>NUCLEOTIDE SEQUENCE</scope>
</reference>
<name>A0A0E9TTV5_ANGAN</name>
<sequence>MAAVNNKFEGEGAKQEVSHVLTCNDSELGTLLCQKA</sequence>
<dbReference type="AlphaFoldDB" id="A0A0E9TTV5"/>
<evidence type="ECO:0000313" key="1">
    <source>
        <dbReference type="EMBL" id="JAH56882.1"/>
    </source>
</evidence>
<proteinExistence type="predicted"/>
<organism evidence="1">
    <name type="scientific">Anguilla anguilla</name>
    <name type="common">European freshwater eel</name>
    <name type="synonym">Muraena anguilla</name>
    <dbReference type="NCBI Taxonomy" id="7936"/>
    <lineage>
        <taxon>Eukaryota</taxon>
        <taxon>Metazoa</taxon>
        <taxon>Chordata</taxon>
        <taxon>Craniata</taxon>
        <taxon>Vertebrata</taxon>
        <taxon>Euteleostomi</taxon>
        <taxon>Actinopterygii</taxon>
        <taxon>Neopterygii</taxon>
        <taxon>Teleostei</taxon>
        <taxon>Anguilliformes</taxon>
        <taxon>Anguillidae</taxon>
        <taxon>Anguilla</taxon>
    </lineage>
</organism>
<protein>
    <submittedName>
        <fullName evidence="1">Uncharacterized protein</fullName>
    </submittedName>
</protein>
<reference evidence="1" key="2">
    <citation type="journal article" date="2015" name="Fish Shellfish Immunol.">
        <title>Early steps in the European eel (Anguilla anguilla)-Vibrio vulnificus interaction in the gills: Role of the RtxA13 toxin.</title>
        <authorList>
            <person name="Callol A."/>
            <person name="Pajuelo D."/>
            <person name="Ebbesson L."/>
            <person name="Teles M."/>
            <person name="MacKenzie S."/>
            <person name="Amaro C."/>
        </authorList>
    </citation>
    <scope>NUCLEOTIDE SEQUENCE</scope>
</reference>
<dbReference type="EMBL" id="GBXM01051695">
    <property type="protein sequence ID" value="JAH56882.1"/>
    <property type="molecule type" value="Transcribed_RNA"/>
</dbReference>
<accession>A0A0E9TTV5</accession>